<sequence>MRASFFSKGSSLPDGRPNGPPFRELYRTGDDALIYAATRNFVNVADELFWRNAAPDSFIRKTVGVQALFDVFREIAGPMLKEGDLSADAFRKRLSPASWVDFANVRFQIASGSNRTVIRRIIRANLELIPVSELPIDDHQFVRN</sequence>
<dbReference type="AlphaFoldDB" id="A6X8D4"/>
<dbReference type="Proteomes" id="UP000002301">
    <property type="component" value="Plasmid pOANT03"/>
</dbReference>
<accession>A6X8D4</accession>
<name>A6X8D4_BRUA4</name>
<feature type="region of interest" description="Disordered" evidence="1">
    <location>
        <begin position="1"/>
        <end position="21"/>
    </location>
</feature>
<evidence type="ECO:0000313" key="2">
    <source>
        <dbReference type="EMBL" id="ABS17488.1"/>
    </source>
</evidence>
<organism evidence="2 3">
    <name type="scientific">Brucella anthropi (strain ATCC 49188 / DSM 6882 / CCUG 24695 / JCM 21032 / LMG 3331 / NBRC 15819 / NCTC 12168 / Alc 37)</name>
    <name type="common">Ochrobactrum anthropi</name>
    <dbReference type="NCBI Taxonomy" id="439375"/>
    <lineage>
        <taxon>Bacteria</taxon>
        <taxon>Pseudomonadati</taxon>
        <taxon>Pseudomonadota</taxon>
        <taxon>Alphaproteobacteria</taxon>
        <taxon>Hyphomicrobiales</taxon>
        <taxon>Brucellaceae</taxon>
        <taxon>Brucella/Ochrobactrum group</taxon>
        <taxon>Brucella</taxon>
    </lineage>
</organism>
<geneLocation type="plasmid" evidence="2 3">
    <name>pOANT03</name>
</geneLocation>
<evidence type="ECO:0000256" key="1">
    <source>
        <dbReference type="SAM" id="MobiDB-lite"/>
    </source>
</evidence>
<dbReference type="HOGENOM" id="CLU_1794529_0_0_5"/>
<gene>
    <name evidence="2" type="ordered locus">Oant_4720</name>
</gene>
<proteinExistence type="predicted"/>
<dbReference type="KEGG" id="oan:Oant_4720"/>
<keyword evidence="3" id="KW-1185">Reference proteome</keyword>
<evidence type="ECO:0000313" key="3">
    <source>
        <dbReference type="Proteomes" id="UP000002301"/>
    </source>
</evidence>
<dbReference type="EMBL" id="CP000762">
    <property type="protein sequence ID" value="ABS17488.1"/>
    <property type="molecule type" value="Genomic_DNA"/>
</dbReference>
<protein>
    <submittedName>
        <fullName evidence="2">Uncharacterized protein</fullName>
    </submittedName>
</protein>
<keyword evidence="2" id="KW-0614">Plasmid</keyword>
<reference evidence="2 3" key="1">
    <citation type="journal article" date="2011" name="J. Bacteriol.">
        <title>Genome of Ochrobactrum anthropi ATCC 49188 T, a versatile opportunistic pathogen and symbiont of several eukaryotic hosts.</title>
        <authorList>
            <person name="Chain P.S."/>
            <person name="Lang D.M."/>
            <person name="Comerci D.J."/>
            <person name="Malfatti S.A."/>
            <person name="Vergez L.M."/>
            <person name="Shin M."/>
            <person name="Ugalde R.A."/>
            <person name="Garcia E."/>
            <person name="Tolmasky M.E."/>
        </authorList>
    </citation>
    <scope>NUCLEOTIDE SEQUENCE [LARGE SCALE GENOMIC DNA]</scope>
    <source>
        <strain evidence="3">ATCC 49188 / DSM 6882 / CCUG 24695 / JCM 21032 / LMG 3331 / NBRC 15819 / NCTC 12168 / Alc 37</strain>
    </source>
</reference>